<evidence type="ECO:0000256" key="1">
    <source>
        <dbReference type="ARBA" id="ARBA00022737"/>
    </source>
</evidence>
<dbReference type="InterPro" id="IPR011990">
    <property type="entry name" value="TPR-like_helical_dom_sf"/>
</dbReference>
<feature type="region of interest" description="Disordered" evidence="3">
    <location>
        <begin position="378"/>
        <end position="423"/>
    </location>
</feature>
<proteinExistence type="predicted"/>
<keyword evidence="2" id="KW-0802">TPR repeat</keyword>
<sequence length="423" mass="48370">MSKPVTPSEQRDIDATYDLVHQAAMNGVDSDFDDWKSHPMFRNCLPADIDNDQYLSCFQTVMYENETHDSLALHFKELGNELYRSGKQNWLAASDWWTRGLEENPKDLKLRSVLHSNRATVSLGFQQYQKAALDADWAIKYDPTNKKAFLRAAHAYQGMANWDKALAAAKAGLENLPEKDPLNKGFQEVITNVTKQMNSIQSRTQSYLDSVNSCSAFFKKEGVSIGKFPNSWMGNWDLLLRFDEDKNETIWPVAIEYDEVLQIDFIEGFSVGVKLGELISQILPGANKSVESPPWDIDNRYTLQNTIIYVKTNAAPWQWGRKVTKRASRNVEIHPDCTLNNIFAIPDYVVPGYPILYLAVKNSIFAKSLNITERITPNGKEHVDPISDDQLEKWGDEEENKEEEHNDMKLQKPKVEEINNNNK</sequence>
<dbReference type="SUPFAM" id="SSF48452">
    <property type="entry name" value="TPR-like"/>
    <property type="match status" value="1"/>
</dbReference>
<keyword evidence="1" id="KW-0677">Repeat</keyword>
<dbReference type="CDD" id="cd21377">
    <property type="entry name" value="CTWD_Cns1-like"/>
    <property type="match status" value="1"/>
</dbReference>
<dbReference type="EMBL" id="JAPFFF010000027">
    <property type="protein sequence ID" value="KAK8848119.1"/>
    <property type="molecule type" value="Genomic_DNA"/>
</dbReference>
<comment type="caution">
    <text evidence="5">The sequence shown here is derived from an EMBL/GenBank/DDBJ whole genome shotgun (WGS) entry which is preliminary data.</text>
</comment>
<keyword evidence="6" id="KW-1185">Reference proteome</keyword>
<accession>A0ABR2HIQ9</accession>
<dbReference type="PANTHER" id="PTHR46035">
    <property type="entry name" value="TETRATRICOPEPTIDE REPEAT PROTEIN 4"/>
    <property type="match status" value="1"/>
</dbReference>
<dbReference type="PANTHER" id="PTHR46035:SF1">
    <property type="entry name" value="TETRATRICOPEPTIDE REPEAT PROTEIN 4"/>
    <property type="match status" value="1"/>
</dbReference>
<dbReference type="Gene3D" id="1.25.40.10">
    <property type="entry name" value="Tetratricopeptide repeat domain"/>
    <property type="match status" value="1"/>
</dbReference>
<organism evidence="5 6">
    <name type="scientific">Tritrichomonas musculus</name>
    <dbReference type="NCBI Taxonomy" id="1915356"/>
    <lineage>
        <taxon>Eukaryota</taxon>
        <taxon>Metamonada</taxon>
        <taxon>Parabasalia</taxon>
        <taxon>Tritrichomonadida</taxon>
        <taxon>Tritrichomonadidae</taxon>
        <taxon>Tritrichomonas</taxon>
    </lineage>
</organism>
<feature type="domain" description="Cns1/TTC4 wheel" evidence="4">
    <location>
        <begin position="245"/>
        <end position="315"/>
    </location>
</feature>
<feature type="compositionally biased region" description="Basic and acidic residues" evidence="3">
    <location>
        <begin position="379"/>
        <end position="394"/>
    </location>
</feature>
<protein>
    <submittedName>
        <fullName evidence="5">HSP70/90 co-chaperone</fullName>
    </submittedName>
</protein>
<reference evidence="5 6" key="1">
    <citation type="submission" date="2024-04" db="EMBL/GenBank/DDBJ databases">
        <title>Tritrichomonas musculus Genome.</title>
        <authorList>
            <person name="Alves-Ferreira E."/>
            <person name="Grigg M."/>
            <person name="Lorenzi H."/>
            <person name="Galac M."/>
        </authorList>
    </citation>
    <scope>NUCLEOTIDE SEQUENCE [LARGE SCALE GENOMIC DNA]</scope>
    <source>
        <strain evidence="5 6">EAF2021</strain>
    </source>
</reference>
<evidence type="ECO:0000313" key="6">
    <source>
        <dbReference type="Proteomes" id="UP001470230"/>
    </source>
</evidence>
<evidence type="ECO:0000256" key="2">
    <source>
        <dbReference type="ARBA" id="ARBA00022803"/>
    </source>
</evidence>
<evidence type="ECO:0000313" key="5">
    <source>
        <dbReference type="EMBL" id="KAK8848119.1"/>
    </source>
</evidence>
<evidence type="ECO:0000256" key="3">
    <source>
        <dbReference type="SAM" id="MobiDB-lite"/>
    </source>
</evidence>
<dbReference type="Proteomes" id="UP001470230">
    <property type="component" value="Unassembled WGS sequence"/>
</dbReference>
<evidence type="ECO:0000259" key="4">
    <source>
        <dbReference type="Pfam" id="PF18972"/>
    </source>
</evidence>
<dbReference type="InterPro" id="IPR044059">
    <property type="entry name" value="Csn1/TTC4_wheel"/>
</dbReference>
<gene>
    <name evidence="5" type="ORF">M9Y10_019175</name>
</gene>
<name>A0ABR2HIQ9_9EUKA</name>
<dbReference type="Pfam" id="PF18972">
    <property type="entry name" value="Wheel"/>
    <property type="match status" value="1"/>
</dbReference>
<feature type="compositionally biased region" description="Basic and acidic residues" evidence="3">
    <location>
        <begin position="402"/>
        <end position="417"/>
    </location>
</feature>